<comment type="caution">
    <text evidence="1">The sequence shown here is derived from an EMBL/GenBank/DDBJ whole genome shotgun (WGS) entry which is preliminary data.</text>
</comment>
<reference evidence="2 3" key="2">
    <citation type="submission" date="2024-07" db="EMBL/GenBank/DDBJ databases">
        <authorList>
            <person name="Akdeniz Z."/>
        </authorList>
    </citation>
    <scope>NUCLEOTIDE SEQUENCE [LARGE SCALE GENOMIC DNA]</scope>
</reference>
<organism evidence="1">
    <name type="scientific">Hexamita inflata</name>
    <dbReference type="NCBI Taxonomy" id="28002"/>
    <lineage>
        <taxon>Eukaryota</taxon>
        <taxon>Metamonada</taxon>
        <taxon>Diplomonadida</taxon>
        <taxon>Hexamitidae</taxon>
        <taxon>Hexamitinae</taxon>
        <taxon>Hexamita</taxon>
    </lineage>
</organism>
<evidence type="ECO:0000313" key="1">
    <source>
        <dbReference type="EMBL" id="CAI9916401.1"/>
    </source>
</evidence>
<evidence type="ECO:0000313" key="3">
    <source>
        <dbReference type="Proteomes" id="UP001642409"/>
    </source>
</evidence>
<protein>
    <submittedName>
        <fullName evidence="2">Hypothetical_protein</fullName>
    </submittedName>
</protein>
<dbReference type="EMBL" id="CAXDID020000549">
    <property type="protein sequence ID" value="CAL6101873.1"/>
    <property type="molecule type" value="Genomic_DNA"/>
</dbReference>
<sequence length="113" mass="13299">MEVSSSQFINKILILENNNFTQQFQKQKRPSMVVVMLSYYTAPVHNDMEDFEYYLKLQTNISINVKNNFTAKSERTTLIPIMFDSEVPLHTTLLSQKIRLCQRSERCLILGYE</sequence>
<dbReference type="EMBL" id="CATOUU010000103">
    <property type="protein sequence ID" value="CAI9916401.1"/>
    <property type="molecule type" value="Genomic_DNA"/>
</dbReference>
<name>A0AA86NBT8_9EUKA</name>
<dbReference type="AlphaFoldDB" id="A0AA86NBT8"/>
<accession>A0AA86NBT8</accession>
<evidence type="ECO:0000313" key="2">
    <source>
        <dbReference type="EMBL" id="CAL6101873.1"/>
    </source>
</evidence>
<gene>
    <name evidence="1" type="ORF">HINF_LOCUS4046</name>
    <name evidence="2" type="ORF">HINF_LOCUS71398</name>
</gene>
<reference evidence="1" key="1">
    <citation type="submission" date="2023-06" db="EMBL/GenBank/DDBJ databases">
        <authorList>
            <person name="Kurt Z."/>
        </authorList>
    </citation>
    <scope>NUCLEOTIDE SEQUENCE</scope>
</reference>
<dbReference type="Proteomes" id="UP001642409">
    <property type="component" value="Unassembled WGS sequence"/>
</dbReference>
<keyword evidence="3" id="KW-1185">Reference proteome</keyword>
<proteinExistence type="predicted"/>